<evidence type="ECO:0000313" key="2">
    <source>
        <dbReference type="EMBL" id="AXQ58428.1"/>
    </source>
</evidence>
<dbReference type="Proteomes" id="UP000259636">
    <property type="component" value="Chromosome"/>
</dbReference>
<dbReference type="RefSeq" id="WP_117350680.1">
    <property type="nucleotide sequence ID" value="NZ_CP031742.1"/>
</dbReference>
<evidence type="ECO:0000256" key="1">
    <source>
        <dbReference type="SAM" id="MobiDB-lite"/>
    </source>
</evidence>
<evidence type="ECO:0000313" key="3">
    <source>
        <dbReference type="Proteomes" id="UP000259636"/>
    </source>
</evidence>
<name>A0A385DJ80_9ACTN</name>
<organism evidence="2 3">
    <name type="scientific">Streptomyces koyangensis</name>
    <dbReference type="NCBI Taxonomy" id="188770"/>
    <lineage>
        <taxon>Bacteria</taxon>
        <taxon>Bacillati</taxon>
        <taxon>Actinomycetota</taxon>
        <taxon>Actinomycetes</taxon>
        <taxon>Kitasatosporales</taxon>
        <taxon>Streptomycetaceae</taxon>
        <taxon>Streptomyces</taxon>
        <taxon>Streptomyces aurantiacus group</taxon>
    </lineage>
</organism>
<feature type="region of interest" description="Disordered" evidence="1">
    <location>
        <begin position="628"/>
        <end position="665"/>
    </location>
</feature>
<dbReference type="GeneID" id="300118367"/>
<dbReference type="EMBL" id="CP031742">
    <property type="protein sequence ID" value="AXQ58428.1"/>
    <property type="molecule type" value="Genomic_DNA"/>
</dbReference>
<protein>
    <recommendedName>
        <fullName evidence="4">DNA-directed RNA polymerase specialized sigma24 family protein</fullName>
    </recommendedName>
</protein>
<dbReference type="AlphaFoldDB" id="A0A385DJ80"/>
<proteinExistence type="predicted"/>
<gene>
    <name evidence="2" type="ORF">D0C37_30050</name>
</gene>
<accession>A0A385DJ80</accession>
<evidence type="ECO:0008006" key="4">
    <source>
        <dbReference type="Google" id="ProtNLM"/>
    </source>
</evidence>
<dbReference type="KEGG" id="sky:D0C37_30050"/>
<sequence>MAPLPHRPDAAPPARIGLDRAEAVVVERYARLVRLAHLVLPPALGRHRRVLLAHGVVQRALPGLATGRGQVPVPDGSTDPVGYAWVRGQVLSAALAFEHRPRLWPRRLPPPRALRPGLPAVWGLRFFPRAGGTEELALDRVLAEVSAPTRAAFALDALEELGTEDVAALLAAAGVADPEAALKEAAGVRARTGEAAGVLLASQEFDPCQVQTRPTDLLSRRRKGRLVGVGLVAVAASCALAVSGPAPAPGPEVSEADGKGGVAPVAEARGGTPALNPALLRRTDAAQWADTARVDFTAWPPRGGRTEDTELLGRALRAWSSPEAAGVKLARSRTTPAVPPAGPPRLLYAGDVAGAAVVLLHDGTRAARYAEPLNGSSPPSLEVARTDEADVTTAAALVVSRTESGVRFLLAPWVSEAGTRDLLRPGGDARKLRVDEDGVTEAVAGPPVAGAACERWPVVRLRSSPRIVEDHAFLVTDLGELTAAHLSYTPLPGSGAGARAPREATGEAALAAWARVGCRLAGLERSGVRAVNTWDFAEQTLPEEAGRAVWGCTRVSTWRGPGHVLVHLRPEAGRAAAPVRLVGETGPTPACSRFGQHLVASTAWRAPSGRWYSLAAGSREVRALTVSGHHRERGRTAAVRTDGEPDPRVTGHLPGGDELTELEYR</sequence>
<reference evidence="2 3" key="1">
    <citation type="submission" date="2018-08" db="EMBL/GenBank/DDBJ databases">
        <authorList>
            <person name="Ferrada E.E."/>
            <person name="Latorre B.A."/>
        </authorList>
    </citation>
    <scope>NUCLEOTIDE SEQUENCE [LARGE SCALE GENOMIC DNA]</scope>
    <source>
        <strain evidence="2 3">VK-A60T</strain>
    </source>
</reference>